<gene>
    <name evidence="2" type="ORF">GCM10012275_26830</name>
</gene>
<accession>A0A8J3FWM7</accession>
<organism evidence="2 3">
    <name type="scientific">Longimycelium tulufanense</name>
    <dbReference type="NCBI Taxonomy" id="907463"/>
    <lineage>
        <taxon>Bacteria</taxon>
        <taxon>Bacillati</taxon>
        <taxon>Actinomycetota</taxon>
        <taxon>Actinomycetes</taxon>
        <taxon>Pseudonocardiales</taxon>
        <taxon>Pseudonocardiaceae</taxon>
        <taxon>Longimycelium</taxon>
    </lineage>
</organism>
<proteinExistence type="predicted"/>
<name>A0A8J3FWM7_9PSEU</name>
<dbReference type="EMBL" id="BMMK01000010">
    <property type="protein sequence ID" value="GGM54330.1"/>
    <property type="molecule type" value="Genomic_DNA"/>
</dbReference>
<sequence length="79" mass="8333">MASVTHNSQSAELLAGAAWRKSRYSGALGNCVELATLPGGQIALRNSRHPDGPAVLYTRDEVAAFLSGVKDGEFDDMLA</sequence>
<dbReference type="Proteomes" id="UP000637578">
    <property type="component" value="Unassembled WGS sequence"/>
</dbReference>
<keyword evidence="3" id="KW-1185">Reference proteome</keyword>
<dbReference type="Pfam" id="PF04149">
    <property type="entry name" value="DUF397"/>
    <property type="match status" value="1"/>
</dbReference>
<dbReference type="InterPro" id="IPR007278">
    <property type="entry name" value="DUF397"/>
</dbReference>
<protein>
    <submittedName>
        <fullName evidence="2">Transcriptional regulator</fullName>
    </submittedName>
</protein>
<dbReference type="RefSeq" id="WP_189057470.1">
    <property type="nucleotide sequence ID" value="NZ_BMMK01000010.1"/>
</dbReference>
<evidence type="ECO:0000313" key="2">
    <source>
        <dbReference type="EMBL" id="GGM54330.1"/>
    </source>
</evidence>
<feature type="domain" description="DUF397" evidence="1">
    <location>
        <begin position="17"/>
        <end position="70"/>
    </location>
</feature>
<reference evidence="2" key="1">
    <citation type="journal article" date="2014" name="Int. J. Syst. Evol. Microbiol.">
        <title>Complete genome sequence of Corynebacterium casei LMG S-19264T (=DSM 44701T), isolated from a smear-ripened cheese.</title>
        <authorList>
            <consortium name="US DOE Joint Genome Institute (JGI-PGF)"/>
            <person name="Walter F."/>
            <person name="Albersmeier A."/>
            <person name="Kalinowski J."/>
            <person name="Ruckert C."/>
        </authorList>
    </citation>
    <scope>NUCLEOTIDE SEQUENCE</scope>
    <source>
        <strain evidence="2">CGMCC 4.5737</strain>
    </source>
</reference>
<comment type="caution">
    <text evidence="2">The sequence shown here is derived from an EMBL/GenBank/DDBJ whole genome shotgun (WGS) entry which is preliminary data.</text>
</comment>
<dbReference type="AlphaFoldDB" id="A0A8J3FWM7"/>
<evidence type="ECO:0000259" key="1">
    <source>
        <dbReference type="Pfam" id="PF04149"/>
    </source>
</evidence>
<reference evidence="2" key="2">
    <citation type="submission" date="2020-09" db="EMBL/GenBank/DDBJ databases">
        <authorList>
            <person name="Sun Q."/>
            <person name="Zhou Y."/>
        </authorList>
    </citation>
    <scope>NUCLEOTIDE SEQUENCE</scope>
    <source>
        <strain evidence="2">CGMCC 4.5737</strain>
    </source>
</reference>
<evidence type="ECO:0000313" key="3">
    <source>
        <dbReference type="Proteomes" id="UP000637578"/>
    </source>
</evidence>